<keyword evidence="1" id="KW-1133">Transmembrane helix</keyword>
<evidence type="ECO:0000313" key="3">
    <source>
        <dbReference type="Proteomes" id="UP000539642"/>
    </source>
</evidence>
<name>A0A840UXQ4_9BACT</name>
<dbReference type="AlphaFoldDB" id="A0A840UXQ4"/>
<protein>
    <submittedName>
        <fullName evidence="2">Uncharacterized protein</fullName>
    </submittedName>
</protein>
<feature type="transmembrane region" description="Helical" evidence="1">
    <location>
        <begin position="151"/>
        <end position="172"/>
    </location>
</feature>
<gene>
    <name evidence="2" type="ORF">HNQ81_003352</name>
</gene>
<feature type="transmembrane region" description="Helical" evidence="1">
    <location>
        <begin position="117"/>
        <end position="139"/>
    </location>
</feature>
<reference evidence="2 3" key="1">
    <citation type="submission" date="2020-08" db="EMBL/GenBank/DDBJ databases">
        <title>Genomic Encyclopedia of Type Strains, Phase IV (KMG-IV): sequencing the most valuable type-strain genomes for metagenomic binning, comparative biology and taxonomic classification.</title>
        <authorList>
            <person name="Goeker M."/>
        </authorList>
    </citation>
    <scope>NUCLEOTIDE SEQUENCE [LARGE SCALE GENOMIC DNA]</scope>
    <source>
        <strain evidence="2 3">DSM 28570</strain>
    </source>
</reference>
<evidence type="ECO:0000313" key="2">
    <source>
        <dbReference type="EMBL" id="MBB5349596.1"/>
    </source>
</evidence>
<evidence type="ECO:0000256" key="1">
    <source>
        <dbReference type="SAM" id="Phobius"/>
    </source>
</evidence>
<proteinExistence type="predicted"/>
<feature type="transmembrane region" description="Helical" evidence="1">
    <location>
        <begin position="254"/>
        <end position="276"/>
    </location>
</feature>
<keyword evidence="3" id="KW-1185">Reference proteome</keyword>
<accession>A0A840UXQ4</accession>
<sequence length="290" mass="31877">MDKLFSHKAALSFVGIVVAVSLFFIPTKTIPIVDQKTDQYFNETISKAGLAYATVRAINASVSVIKESNLQLEPAGIGVSLAIGQILDPVDDMTERLSTVLVTAITSLGVQKLSYEIGISLAPTMMAALLVVFSILLWFDTSIRIASLQSIVVKLLILIAVVRFCLPLSSLANDYIYTQYFEQQISQANDELRLQTKKFDQLENLSLPESHGILGAIETSGAFIKQKSLAFKNALQGSVTNMSEIIENLLKLTFLYVGIFFLQVVIFPVTIFWILLKAASSLFNARAMNI</sequence>
<keyword evidence="1" id="KW-0812">Transmembrane</keyword>
<dbReference type="EMBL" id="JACHEO010000030">
    <property type="protein sequence ID" value="MBB5349596.1"/>
    <property type="molecule type" value="Genomic_DNA"/>
</dbReference>
<feature type="transmembrane region" description="Helical" evidence="1">
    <location>
        <begin position="9"/>
        <end position="26"/>
    </location>
</feature>
<dbReference type="RefSeq" id="WP_183352381.1">
    <property type="nucleotide sequence ID" value="NZ_JACHEO010000030.1"/>
</dbReference>
<organism evidence="2 3">
    <name type="scientific">Desulfoprunum benzoelyticum</name>
    <dbReference type="NCBI Taxonomy" id="1506996"/>
    <lineage>
        <taxon>Bacteria</taxon>
        <taxon>Pseudomonadati</taxon>
        <taxon>Thermodesulfobacteriota</taxon>
        <taxon>Desulfobulbia</taxon>
        <taxon>Desulfobulbales</taxon>
        <taxon>Desulfobulbaceae</taxon>
        <taxon>Desulfoprunum</taxon>
    </lineage>
</organism>
<keyword evidence="1" id="KW-0472">Membrane</keyword>
<comment type="caution">
    <text evidence="2">The sequence shown here is derived from an EMBL/GenBank/DDBJ whole genome shotgun (WGS) entry which is preliminary data.</text>
</comment>
<dbReference type="Proteomes" id="UP000539642">
    <property type="component" value="Unassembled WGS sequence"/>
</dbReference>